<evidence type="ECO:0000256" key="2">
    <source>
        <dbReference type="PIRSR" id="PIRSR001359-3"/>
    </source>
</evidence>
<dbReference type="CDD" id="cd00947">
    <property type="entry name" value="TBP_aldolase_IIB"/>
    <property type="match status" value="1"/>
</dbReference>
<dbReference type="Gene3D" id="3.20.20.70">
    <property type="entry name" value="Aldolase class I"/>
    <property type="match status" value="1"/>
</dbReference>
<dbReference type="NCBIfam" id="TIGR00167">
    <property type="entry name" value="cbbA"/>
    <property type="match status" value="1"/>
</dbReference>
<dbReference type="SUPFAM" id="SSF51569">
    <property type="entry name" value="Aldolase"/>
    <property type="match status" value="1"/>
</dbReference>
<evidence type="ECO:0000313" key="4">
    <source>
        <dbReference type="Proteomes" id="UP000034544"/>
    </source>
</evidence>
<evidence type="ECO:0000256" key="1">
    <source>
        <dbReference type="PIRSR" id="PIRSR001359-1"/>
    </source>
</evidence>
<dbReference type="EMBL" id="LCBF01000016">
    <property type="protein sequence ID" value="KKS06973.1"/>
    <property type="molecule type" value="Genomic_DNA"/>
</dbReference>
<feature type="binding site" evidence="2">
    <location>
        <position position="131"/>
    </location>
    <ligand>
        <name>Zn(2+)</name>
        <dbReference type="ChEBI" id="CHEBI:29105"/>
        <label>2</label>
    </ligand>
</feature>
<dbReference type="PANTHER" id="PTHR30304">
    <property type="entry name" value="D-TAGATOSE-1,6-BISPHOSPHATE ALDOLASE"/>
    <property type="match status" value="1"/>
</dbReference>
<proteinExistence type="predicted"/>
<keyword evidence="2" id="KW-0862">Zinc</keyword>
<comment type="caution">
    <text evidence="3">The sequence shown here is derived from an EMBL/GenBank/DDBJ whole genome shotgun (WGS) entry which is preliminary data.</text>
</comment>
<dbReference type="GO" id="GO:0005975">
    <property type="term" value="P:carbohydrate metabolic process"/>
    <property type="evidence" value="ECO:0007669"/>
    <property type="project" value="InterPro"/>
</dbReference>
<dbReference type="GO" id="GO:0016832">
    <property type="term" value="F:aldehyde-lyase activity"/>
    <property type="evidence" value="ECO:0007669"/>
    <property type="project" value="InterPro"/>
</dbReference>
<evidence type="ECO:0000313" key="3">
    <source>
        <dbReference type="EMBL" id="KKS06973.1"/>
    </source>
</evidence>
<feature type="binding site" evidence="2">
    <location>
        <position position="101"/>
    </location>
    <ligand>
        <name>Zn(2+)</name>
        <dbReference type="ChEBI" id="CHEBI:29105"/>
        <label>2</label>
    </ligand>
</feature>
<accession>A0A0G0Z260</accession>
<dbReference type="Proteomes" id="UP000034544">
    <property type="component" value="Unassembled WGS sequence"/>
</dbReference>
<reference evidence="3 4" key="1">
    <citation type="journal article" date="2015" name="Nature">
        <title>rRNA introns, odd ribosomes, and small enigmatic genomes across a large radiation of phyla.</title>
        <authorList>
            <person name="Brown C.T."/>
            <person name="Hug L.A."/>
            <person name="Thomas B.C."/>
            <person name="Sharon I."/>
            <person name="Castelle C.J."/>
            <person name="Singh A."/>
            <person name="Wilkins M.J."/>
            <person name="Williams K.H."/>
            <person name="Banfield J.F."/>
        </authorList>
    </citation>
    <scope>NUCLEOTIDE SEQUENCE [LARGE SCALE GENOMIC DNA]</scope>
</reference>
<gene>
    <name evidence="3" type="ORF">UU59_C0016G0030</name>
</gene>
<dbReference type="AlphaFoldDB" id="A0A0G0Z260"/>
<dbReference type="PIRSF" id="PIRSF001359">
    <property type="entry name" value="F_bP_aldolase_II"/>
    <property type="match status" value="1"/>
</dbReference>
<keyword evidence="2" id="KW-0479">Metal-binding</keyword>
<name>A0A0G0Z260_UNCKA</name>
<dbReference type="Pfam" id="PF01116">
    <property type="entry name" value="F_bP_aldolase"/>
    <property type="match status" value="1"/>
</dbReference>
<dbReference type="GO" id="GO:0008270">
    <property type="term" value="F:zinc ion binding"/>
    <property type="evidence" value="ECO:0007669"/>
    <property type="project" value="InterPro"/>
</dbReference>
<dbReference type="InterPro" id="IPR000771">
    <property type="entry name" value="FBA_II"/>
</dbReference>
<protein>
    <submittedName>
        <fullName evidence="3">Fructose-bisphosphate aldolase</fullName>
    </submittedName>
</protein>
<dbReference type="PANTHER" id="PTHR30304:SF0">
    <property type="entry name" value="D-TAGATOSE-1,6-BISPHOSPHATE ALDOLASE SUBUNIT GATY-RELATED"/>
    <property type="match status" value="1"/>
</dbReference>
<feature type="binding site" evidence="2">
    <location>
        <position position="211"/>
    </location>
    <ligand>
        <name>Zn(2+)</name>
        <dbReference type="ChEBI" id="CHEBI:29105"/>
        <label>1</label>
        <note>catalytic</note>
    </ligand>
</feature>
<feature type="binding site" evidence="2">
    <location>
        <position position="80"/>
    </location>
    <ligand>
        <name>Zn(2+)</name>
        <dbReference type="ChEBI" id="CHEBI:29105"/>
        <label>1</label>
        <note>catalytic</note>
    </ligand>
</feature>
<organism evidence="3 4">
    <name type="scientific">candidate division WWE3 bacterium GW2011_GWE1_41_27</name>
    <dbReference type="NCBI Taxonomy" id="1619131"/>
    <lineage>
        <taxon>Bacteria</taxon>
        <taxon>Katanobacteria</taxon>
    </lineage>
</organism>
<sequence length="287" mass="32071">MKAQELFKKAREKGVAIGAFNVGNLETFKAITQAAKNLNSPVLIEASPGEAGFMGFKQLVYLARAYEDQIQLPIILNLDHGESVESILEAIKAGFDYVHYDGSKFSYEENLENAAIVVEEAHKKEIMVEGEIDHIEGSSADHTKENTKMYSKPELFTDPRKAKEFVEKTGVDVFASFIGNLHGIYADIIHLNLEKLKEICAALPHTYLSLHGGSGVYDDDVRNAIKMGIVKVNVNSELRVAFKMTLQEEIGKTTEIAPYKYMKRPIEEVQKVVETKMKLFGSPELLK</sequence>
<feature type="active site" description="Proton donor" evidence="1">
    <location>
        <position position="79"/>
    </location>
</feature>
<dbReference type="InterPro" id="IPR013785">
    <property type="entry name" value="Aldolase_TIM"/>
</dbReference>
<comment type="cofactor">
    <cofactor evidence="2">
        <name>Zn(2+)</name>
        <dbReference type="ChEBI" id="CHEBI:29105"/>
    </cofactor>
    <text evidence="2">Binds 2 Zn(2+) ions per subunit. One is catalytic and the other provides a structural contribution.</text>
</comment>
<dbReference type="InterPro" id="IPR050246">
    <property type="entry name" value="Class_II_FBP_aldolase"/>
</dbReference>
<feature type="binding site" evidence="2">
    <location>
        <position position="182"/>
    </location>
    <ligand>
        <name>Zn(2+)</name>
        <dbReference type="ChEBI" id="CHEBI:29105"/>
        <label>1</label>
        <note>catalytic</note>
    </ligand>
</feature>